<proteinExistence type="predicted"/>
<dbReference type="AlphaFoldDB" id="A0A9D4EBQ5"/>
<organism evidence="1 2">
    <name type="scientific">Dreissena polymorpha</name>
    <name type="common">Zebra mussel</name>
    <name type="synonym">Mytilus polymorpha</name>
    <dbReference type="NCBI Taxonomy" id="45954"/>
    <lineage>
        <taxon>Eukaryota</taxon>
        <taxon>Metazoa</taxon>
        <taxon>Spiralia</taxon>
        <taxon>Lophotrochozoa</taxon>
        <taxon>Mollusca</taxon>
        <taxon>Bivalvia</taxon>
        <taxon>Autobranchia</taxon>
        <taxon>Heteroconchia</taxon>
        <taxon>Euheterodonta</taxon>
        <taxon>Imparidentia</taxon>
        <taxon>Neoheterodontei</taxon>
        <taxon>Myida</taxon>
        <taxon>Dreissenoidea</taxon>
        <taxon>Dreissenidae</taxon>
        <taxon>Dreissena</taxon>
    </lineage>
</organism>
<dbReference type="EMBL" id="JAIWYP010000009">
    <property type="protein sequence ID" value="KAH3776821.1"/>
    <property type="molecule type" value="Genomic_DNA"/>
</dbReference>
<accession>A0A9D4EBQ5</accession>
<keyword evidence="2" id="KW-1185">Reference proteome</keyword>
<evidence type="ECO:0000313" key="1">
    <source>
        <dbReference type="EMBL" id="KAH3776821.1"/>
    </source>
</evidence>
<gene>
    <name evidence="1" type="ORF">DPMN_178254</name>
</gene>
<evidence type="ECO:0000313" key="2">
    <source>
        <dbReference type="Proteomes" id="UP000828390"/>
    </source>
</evidence>
<reference evidence="1" key="1">
    <citation type="journal article" date="2019" name="bioRxiv">
        <title>The Genome of the Zebra Mussel, Dreissena polymorpha: A Resource for Invasive Species Research.</title>
        <authorList>
            <person name="McCartney M.A."/>
            <person name="Auch B."/>
            <person name="Kono T."/>
            <person name="Mallez S."/>
            <person name="Zhang Y."/>
            <person name="Obille A."/>
            <person name="Becker A."/>
            <person name="Abrahante J.E."/>
            <person name="Garbe J."/>
            <person name="Badalamenti J.P."/>
            <person name="Herman A."/>
            <person name="Mangelson H."/>
            <person name="Liachko I."/>
            <person name="Sullivan S."/>
            <person name="Sone E.D."/>
            <person name="Koren S."/>
            <person name="Silverstein K.A.T."/>
            <person name="Beckman K.B."/>
            <person name="Gohl D.M."/>
        </authorList>
    </citation>
    <scope>NUCLEOTIDE SEQUENCE</scope>
    <source>
        <strain evidence="1">Duluth1</strain>
        <tissue evidence="1">Whole animal</tissue>
    </source>
</reference>
<sequence>MWSTQITDRPVWSTQITDKPVWCTQITDKPVWSTQITDKPVWSTQIIQGGFFTQALSPVSLEQGLYVLFMLQTCRLVSCLLNELPSVKNARKPARDLWETSKWP</sequence>
<protein>
    <submittedName>
        <fullName evidence="1">Uncharacterized protein</fullName>
    </submittedName>
</protein>
<reference evidence="1" key="2">
    <citation type="submission" date="2020-11" db="EMBL/GenBank/DDBJ databases">
        <authorList>
            <person name="McCartney M.A."/>
            <person name="Auch B."/>
            <person name="Kono T."/>
            <person name="Mallez S."/>
            <person name="Becker A."/>
            <person name="Gohl D.M."/>
            <person name="Silverstein K.A.T."/>
            <person name="Koren S."/>
            <person name="Bechman K.B."/>
            <person name="Herman A."/>
            <person name="Abrahante J.E."/>
            <person name="Garbe J."/>
        </authorList>
    </citation>
    <scope>NUCLEOTIDE SEQUENCE</scope>
    <source>
        <strain evidence="1">Duluth1</strain>
        <tissue evidence="1">Whole animal</tissue>
    </source>
</reference>
<dbReference type="Proteomes" id="UP000828390">
    <property type="component" value="Unassembled WGS sequence"/>
</dbReference>
<comment type="caution">
    <text evidence="1">The sequence shown here is derived from an EMBL/GenBank/DDBJ whole genome shotgun (WGS) entry which is preliminary data.</text>
</comment>
<name>A0A9D4EBQ5_DREPO</name>